<accession>A0A8D4VND9</accession>
<protein>
    <recommendedName>
        <fullName evidence="3">Mor transcription activator domain-containing protein</fullName>
    </recommendedName>
</protein>
<dbReference type="RefSeq" id="WP_054772776.1">
    <property type="nucleotide sequence ID" value="NZ_AP019782.1"/>
</dbReference>
<evidence type="ECO:0000313" key="1">
    <source>
        <dbReference type="EMBL" id="BBL69732.1"/>
    </source>
</evidence>
<dbReference type="Proteomes" id="UP000824988">
    <property type="component" value="Chromosome"/>
</dbReference>
<dbReference type="KEGG" id="moz:MoryE10_03380"/>
<dbReference type="EMBL" id="AP019782">
    <property type="protein sequence ID" value="BBL69732.1"/>
    <property type="molecule type" value="Genomic_DNA"/>
</dbReference>
<sequence>MSALPDGFNEYRLPESIRRIAEYCGMDVALKIMAEYGGVHLCVPVKARPEHRLVELLGPVDAARFCEAFGNQTLNIPKGQALQHALRLNRMMEMRAAKATMADIARAVGLTERRVTDLMGGAPSINRQQDRLEGF</sequence>
<keyword evidence="2" id="KW-1185">Reference proteome</keyword>
<dbReference type="SUPFAM" id="SSF46689">
    <property type="entry name" value="Homeodomain-like"/>
    <property type="match status" value="1"/>
</dbReference>
<dbReference type="InterPro" id="IPR009057">
    <property type="entry name" value="Homeodomain-like_sf"/>
</dbReference>
<evidence type="ECO:0008006" key="3">
    <source>
        <dbReference type="Google" id="ProtNLM"/>
    </source>
</evidence>
<reference evidence="1" key="1">
    <citation type="submission" date="2019-06" db="EMBL/GenBank/DDBJ databases">
        <title>Complete genome sequence of Methylogaea oryzae strain JCM16910.</title>
        <authorList>
            <person name="Asakawa S."/>
        </authorList>
    </citation>
    <scope>NUCLEOTIDE SEQUENCE</scope>
    <source>
        <strain evidence="1">E10</strain>
    </source>
</reference>
<evidence type="ECO:0000313" key="2">
    <source>
        <dbReference type="Proteomes" id="UP000824988"/>
    </source>
</evidence>
<dbReference type="AlphaFoldDB" id="A0A8D4VND9"/>
<organism evidence="1 2">
    <name type="scientific">Methylogaea oryzae</name>
    <dbReference type="NCBI Taxonomy" id="1295382"/>
    <lineage>
        <taxon>Bacteria</taxon>
        <taxon>Pseudomonadati</taxon>
        <taxon>Pseudomonadota</taxon>
        <taxon>Gammaproteobacteria</taxon>
        <taxon>Methylococcales</taxon>
        <taxon>Methylococcaceae</taxon>
        <taxon>Methylogaea</taxon>
    </lineage>
</organism>
<name>A0A8D4VND9_9GAMM</name>
<proteinExistence type="predicted"/>
<gene>
    <name evidence="1" type="ORF">MoryE10_03380</name>
</gene>